<protein>
    <submittedName>
        <fullName evidence="2">Hydrolase</fullName>
    </submittedName>
</protein>
<dbReference type="SUPFAM" id="SSF53474">
    <property type="entry name" value="alpha/beta-Hydrolases"/>
    <property type="match status" value="1"/>
</dbReference>
<accession>A0A7G1KSB5</accession>
<keyword evidence="2" id="KW-0378">Hydrolase</keyword>
<dbReference type="PANTHER" id="PTHR46438:SF11">
    <property type="entry name" value="LIPASE-RELATED"/>
    <property type="match status" value="1"/>
</dbReference>
<evidence type="ECO:0000313" key="2">
    <source>
        <dbReference type="EMBL" id="BCK56104.1"/>
    </source>
</evidence>
<feature type="domain" description="AB hydrolase-1" evidence="1">
    <location>
        <begin position="34"/>
        <end position="262"/>
    </location>
</feature>
<name>A0A7G1KSB5_9NOCA</name>
<sequence>MRGPRAADDYIDADSRFTTVDGANIHYKRAGAGPPVLLLHGSGSSLHHFDKVAAALSSSFDVIRLDLPGFGLTGPRRDRDYRIRTYVDTVAGFLDSLDVAKVSLVGNSLGGNIAWNFALDHPRRVQRLVLVNATGYPGKSLPLGLRLARNPVTRVLMRHLVTRSATARNLRSTVGAGVASIVDDAMVDRVYAMLTREGNQQAFIDFANTEQADRTAEITQIAVPTLVLRSGGMDAQHFARDIPGSQEAVYDGGGHLLPEEAPGWVADQVRQFLSTRLDGGHAGQKERS</sequence>
<dbReference type="EMBL" id="AP023396">
    <property type="protein sequence ID" value="BCK56104.1"/>
    <property type="molecule type" value="Genomic_DNA"/>
</dbReference>
<dbReference type="RefSeq" id="WP_187683245.1">
    <property type="nucleotide sequence ID" value="NZ_AP023396.1"/>
</dbReference>
<organism evidence="2 3">
    <name type="scientific">Nocardia wallacei</name>
    <dbReference type="NCBI Taxonomy" id="480035"/>
    <lineage>
        <taxon>Bacteria</taxon>
        <taxon>Bacillati</taxon>
        <taxon>Actinomycetota</taxon>
        <taxon>Actinomycetes</taxon>
        <taxon>Mycobacteriales</taxon>
        <taxon>Nocardiaceae</taxon>
        <taxon>Nocardia</taxon>
    </lineage>
</organism>
<evidence type="ECO:0000259" key="1">
    <source>
        <dbReference type="Pfam" id="PF00561"/>
    </source>
</evidence>
<evidence type="ECO:0000313" key="3">
    <source>
        <dbReference type="Proteomes" id="UP000516173"/>
    </source>
</evidence>
<dbReference type="GO" id="GO:0016787">
    <property type="term" value="F:hydrolase activity"/>
    <property type="evidence" value="ECO:0007669"/>
    <property type="project" value="UniProtKB-KW"/>
</dbReference>
<reference evidence="2 3" key="1">
    <citation type="submission" date="2020-08" db="EMBL/GenBank/DDBJ databases">
        <title>Genome Sequencing of Nocardia wallacei strain FMUON74 and assembly.</title>
        <authorList>
            <person name="Toyokawa M."/>
            <person name="Uesaka K."/>
        </authorList>
    </citation>
    <scope>NUCLEOTIDE SEQUENCE [LARGE SCALE GENOMIC DNA]</scope>
    <source>
        <strain evidence="2 3">FMUON74</strain>
    </source>
</reference>
<dbReference type="KEGG" id="nwl:NWFMUON74_38760"/>
<proteinExistence type="predicted"/>
<dbReference type="GeneID" id="80348384"/>
<dbReference type="InterPro" id="IPR000073">
    <property type="entry name" value="AB_hydrolase_1"/>
</dbReference>
<dbReference type="PRINTS" id="PR00111">
    <property type="entry name" value="ABHYDROLASE"/>
</dbReference>
<keyword evidence="3" id="KW-1185">Reference proteome</keyword>
<dbReference type="Proteomes" id="UP000516173">
    <property type="component" value="Chromosome"/>
</dbReference>
<dbReference type="AlphaFoldDB" id="A0A7G1KSB5"/>
<dbReference type="Pfam" id="PF00561">
    <property type="entry name" value="Abhydrolase_1"/>
    <property type="match status" value="1"/>
</dbReference>
<dbReference type="Gene3D" id="3.40.50.1820">
    <property type="entry name" value="alpha/beta hydrolase"/>
    <property type="match status" value="1"/>
</dbReference>
<dbReference type="InterPro" id="IPR029058">
    <property type="entry name" value="AB_hydrolase_fold"/>
</dbReference>
<gene>
    <name evidence="2" type="ORF">NWFMUON74_38760</name>
</gene>
<dbReference type="PANTHER" id="PTHR46438">
    <property type="entry name" value="ALPHA/BETA-HYDROLASES SUPERFAMILY PROTEIN"/>
    <property type="match status" value="1"/>
</dbReference>